<dbReference type="STRING" id="1120990.SAMN03080614_100729"/>
<evidence type="ECO:0000313" key="1">
    <source>
        <dbReference type="EMBL" id="SES77604.1"/>
    </source>
</evidence>
<dbReference type="Proteomes" id="UP000243819">
    <property type="component" value="Unassembled WGS sequence"/>
</dbReference>
<evidence type="ECO:0000313" key="2">
    <source>
        <dbReference type="Proteomes" id="UP000243819"/>
    </source>
</evidence>
<organism evidence="1 2">
    <name type="scientific">Anaerobranca gottschalkii DSM 13577</name>
    <dbReference type="NCBI Taxonomy" id="1120990"/>
    <lineage>
        <taxon>Bacteria</taxon>
        <taxon>Bacillati</taxon>
        <taxon>Bacillota</taxon>
        <taxon>Clostridia</taxon>
        <taxon>Eubacteriales</taxon>
        <taxon>Proteinivoracaceae</taxon>
        <taxon>Anaerobranca</taxon>
    </lineage>
</organism>
<sequence>MKIRWGLIAVITLIGLLIFFLFNTIFAKLTVEKPLLNILEKHQGILAFEVEEENNSTSVQITLENYNNPITIHREIEKALSRVLKDNFRIKYNNPVPKEDSEGWEKYWRVNGIISETLNTQNYTGAMRALDELLGENNYYFLVENNQLLIKYEIDSNIFFDVYYIEGGNSDGN</sequence>
<proteinExistence type="predicted"/>
<dbReference type="RefSeq" id="WP_091349208.1">
    <property type="nucleotide sequence ID" value="NZ_FOIF01000007.1"/>
</dbReference>
<accession>A0A1H9Z7X9</accession>
<name>A0A1H9Z7X9_9FIRM</name>
<dbReference type="EMBL" id="FOIF01000007">
    <property type="protein sequence ID" value="SES77604.1"/>
    <property type="molecule type" value="Genomic_DNA"/>
</dbReference>
<protein>
    <submittedName>
        <fullName evidence="1">Uncharacterized protein</fullName>
    </submittedName>
</protein>
<keyword evidence="2" id="KW-1185">Reference proteome</keyword>
<reference evidence="2" key="1">
    <citation type="submission" date="2016-10" db="EMBL/GenBank/DDBJ databases">
        <authorList>
            <person name="Varghese N."/>
            <person name="Submissions S."/>
        </authorList>
    </citation>
    <scope>NUCLEOTIDE SEQUENCE [LARGE SCALE GENOMIC DNA]</scope>
    <source>
        <strain evidence="2">DSM 13577</strain>
    </source>
</reference>
<gene>
    <name evidence="1" type="ORF">SAMN03080614_100729</name>
</gene>
<dbReference type="AlphaFoldDB" id="A0A1H9Z7X9"/>